<organism evidence="1 2">
    <name type="scientific">Nocardioides marmoriginsengisoli</name>
    <dbReference type="NCBI Taxonomy" id="661483"/>
    <lineage>
        <taxon>Bacteria</taxon>
        <taxon>Bacillati</taxon>
        <taxon>Actinomycetota</taxon>
        <taxon>Actinomycetes</taxon>
        <taxon>Propionibacteriales</taxon>
        <taxon>Nocardioidaceae</taxon>
        <taxon>Nocardioides</taxon>
    </lineage>
</organism>
<comment type="caution">
    <text evidence="1">The sequence shown here is derived from an EMBL/GenBank/DDBJ whole genome shotgun (WGS) entry which is preliminary data.</text>
</comment>
<dbReference type="AlphaFoldDB" id="A0A3N0CKU9"/>
<accession>A0A3N0CKU9</accession>
<gene>
    <name evidence="1" type="ORF">EFK50_07845</name>
</gene>
<name>A0A3N0CKU9_9ACTN</name>
<sequence>MRIRVTHSIGDLSSDLTEIAVQTRPRMRGVVRDGIKVGTQLSRQFAREKAGPHGSRIWKRINSNMDRGLGLFGNTISGEFGYDGVPKSDFVGAGFRHGINTDLPRAADIVGPSFSRSVNDEVGDMFKAHGF</sequence>
<keyword evidence="2" id="KW-1185">Reference proteome</keyword>
<evidence type="ECO:0008006" key="3">
    <source>
        <dbReference type="Google" id="ProtNLM"/>
    </source>
</evidence>
<proteinExistence type="predicted"/>
<evidence type="ECO:0000313" key="1">
    <source>
        <dbReference type="EMBL" id="RNL63646.1"/>
    </source>
</evidence>
<reference evidence="1 2" key="1">
    <citation type="submission" date="2018-11" db="EMBL/GenBank/DDBJ databases">
        <authorList>
            <person name="Li F."/>
        </authorList>
    </citation>
    <scope>NUCLEOTIDE SEQUENCE [LARGE SCALE GENOMIC DNA]</scope>
    <source>
        <strain evidence="1 2">Gsoil 097</strain>
    </source>
</reference>
<dbReference type="Proteomes" id="UP000267128">
    <property type="component" value="Unassembled WGS sequence"/>
</dbReference>
<evidence type="ECO:0000313" key="2">
    <source>
        <dbReference type="Proteomes" id="UP000267128"/>
    </source>
</evidence>
<dbReference type="EMBL" id="RJSE01000006">
    <property type="protein sequence ID" value="RNL63646.1"/>
    <property type="molecule type" value="Genomic_DNA"/>
</dbReference>
<dbReference type="OrthoDB" id="3829552at2"/>
<protein>
    <recommendedName>
        <fullName evidence="3">HK97 gp10 family phage protein</fullName>
    </recommendedName>
</protein>
<dbReference type="RefSeq" id="WP_123227032.1">
    <property type="nucleotide sequence ID" value="NZ_RJSE01000006.1"/>
</dbReference>